<feature type="signal peptide" evidence="4">
    <location>
        <begin position="1"/>
        <end position="22"/>
    </location>
</feature>
<dbReference type="PANTHER" id="PTHR32401">
    <property type="entry name" value="CONCANAVALIN A-LIKE LECTIN FAMILY PROTEIN"/>
    <property type="match status" value="1"/>
</dbReference>
<dbReference type="InterPro" id="IPR013320">
    <property type="entry name" value="ConA-like_dom_sf"/>
</dbReference>
<keyword evidence="3" id="KW-0472">Membrane</keyword>
<keyword evidence="7" id="KW-1185">Reference proteome</keyword>
<dbReference type="PROSITE" id="PS51257">
    <property type="entry name" value="PROKAR_LIPOPROTEIN"/>
    <property type="match status" value="1"/>
</dbReference>
<feature type="chain" id="PRO_5043807150" description="Legume lectin domain-containing protein" evidence="4">
    <location>
        <begin position="23"/>
        <end position="364"/>
    </location>
</feature>
<dbReference type="PANTHER" id="PTHR32401:SF50">
    <property type="entry name" value="OS07G0133000 PROTEIN"/>
    <property type="match status" value="1"/>
</dbReference>
<dbReference type="Pfam" id="PF00139">
    <property type="entry name" value="Lectin_legB"/>
    <property type="match status" value="1"/>
</dbReference>
<dbReference type="CDD" id="cd06899">
    <property type="entry name" value="lectin_legume_LecRK_Arcelin_ConA"/>
    <property type="match status" value="1"/>
</dbReference>
<keyword evidence="4" id="KW-0732">Signal</keyword>
<protein>
    <recommendedName>
        <fullName evidence="5">Legume lectin domain-containing protein</fullName>
    </recommendedName>
</protein>
<accession>A0AAU9SHK9</accession>
<dbReference type="GO" id="GO:0030246">
    <property type="term" value="F:carbohydrate binding"/>
    <property type="evidence" value="ECO:0007669"/>
    <property type="project" value="UniProtKB-KW"/>
</dbReference>
<dbReference type="SUPFAM" id="SSF56112">
    <property type="entry name" value="Protein kinase-like (PK-like)"/>
    <property type="match status" value="1"/>
</dbReference>
<comment type="similarity">
    <text evidence="1">Belongs to the leguminous lectin family.</text>
</comment>
<dbReference type="SUPFAM" id="SSF49899">
    <property type="entry name" value="Concanavalin A-like lectins/glucanases"/>
    <property type="match status" value="1"/>
</dbReference>
<evidence type="ECO:0000256" key="1">
    <source>
        <dbReference type="ARBA" id="ARBA00007606"/>
    </source>
</evidence>
<organism evidence="6 7">
    <name type="scientific">Thlaspi arvense</name>
    <name type="common">Field penny-cress</name>
    <dbReference type="NCBI Taxonomy" id="13288"/>
    <lineage>
        <taxon>Eukaryota</taxon>
        <taxon>Viridiplantae</taxon>
        <taxon>Streptophyta</taxon>
        <taxon>Embryophyta</taxon>
        <taxon>Tracheophyta</taxon>
        <taxon>Spermatophyta</taxon>
        <taxon>Magnoliopsida</taxon>
        <taxon>eudicotyledons</taxon>
        <taxon>Gunneridae</taxon>
        <taxon>Pentapetalae</taxon>
        <taxon>rosids</taxon>
        <taxon>malvids</taxon>
        <taxon>Brassicales</taxon>
        <taxon>Brassicaceae</taxon>
        <taxon>Thlaspideae</taxon>
        <taxon>Thlaspi</taxon>
    </lineage>
</organism>
<dbReference type="InterPro" id="IPR050258">
    <property type="entry name" value="Leguminous_Lectin"/>
</dbReference>
<dbReference type="Proteomes" id="UP000836841">
    <property type="component" value="Chromosome 5"/>
</dbReference>
<dbReference type="Gene3D" id="3.30.200.20">
    <property type="entry name" value="Phosphorylase Kinase, domain 1"/>
    <property type="match status" value="1"/>
</dbReference>
<evidence type="ECO:0000259" key="5">
    <source>
        <dbReference type="Pfam" id="PF00139"/>
    </source>
</evidence>
<dbReference type="InterPro" id="IPR011009">
    <property type="entry name" value="Kinase-like_dom_sf"/>
</dbReference>
<evidence type="ECO:0000313" key="6">
    <source>
        <dbReference type="EMBL" id="CAH2063507.1"/>
    </source>
</evidence>
<dbReference type="EMBL" id="OU466861">
    <property type="protein sequence ID" value="CAH2063507.1"/>
    <property type="molecule type" value="Genomic_DNA"/>
</dbReference>
<name>A0AAU9SHK9_THLAR</name>
<dbReference type="AlphaFoldDB" id="A0AAU9SHK9"/>
<keyword evidence="3" id="KW-1133">Transmembrane helix</keyword>
<dbReference type="Gene3D" id="2.60.120.200">
    <property type="match status" value="1"/>
</dbReference>
<keyword evidence="3" id="KW-0812">Transmembrane</keyword>
<evidence type="ECO:0000256" key="4">
    <source>
        <dbReference type="SAM" id="SignalP"/>
    </source>
</evidence>
<sequence>MSLERKVLQIIVVLFFTLSSLSCNSNGKLILAGSAAFESSGFSMLTNTTKHSYGQAFSHEAVVIKNSSFCFDFLFGIVPELNQQGSHGMAFVISPTRGLPGASSNQYLGLFNETNNGKSSNNLIAIELDIHKDQEFGDIDDNHVGININGLRSVLSAPAGYYDDEDGSFKNLSLVSGKVMRLTIVYSQPDKQLNVTLSPVGSSVPPLQQPLLSLNRDLSPYFLDEMYYGFTASTGSTGAIHYMLNLFTSLEAEHTALDISVIPILPPYPDKVSVRTRTVLAVFLTLAVIAAFIASWIEVLEEWGIQYGPRTEIFNATKGFMEKQLLGRGGFGQVYKGMLPVSDAEIAVELTSNGSSQGFERVSS</sequence>
<evidence type="ECO:0000313" key="7">
    <source>
        <dbReference type="Proteomes" id="UP000836841"/>
    </source>
</evidence>
<evidence type="ECO:0000256" key="3">
    <source>
        <dbReference type="SAM" id="Phobius"/>
    </source>
</evidence>
<keyword evidence="2" id="KW-0430">Lectin</keyword>
<proteinExistence type="inferred from homology"/>
<feature type="transmembrane region" description="Helical" evidence="3">
    <location>
        <begin position="279"/>
        <end position="300"/>
    </location>
</feature>
<evidence type="ECO:0000256" key="2">
    <source>
        <dbReference type="ARBA" id="ARBA00022734"/>
    </source>
</evidence>
<dbReference type="InterPro" id="IPR001220">
    <property type="entry name" value="Legume_lectin_dom"/>
</dbReference>
<feature type="domain" description="Legume lectin" evidence="5">
    <location>
        <begin position="16"/>
        <end position="245"/>
    </location>
</feature>
<gene>
    <name evidence="6" type="ORF">TAV2_LOCUS15180</name>
</gene>
<reference evidence="6 7" key="1">
    <citation type="submission" date="2022-03" db="EMBL/GenBank/DDBJ databases">
        <authorList>
            <person name="Nunn A."/>
            <person name="Chopra R."/>
            <person name="Nunn A."/>
            <person name="Contreras Garrido A."/>
        </authorList>
    </citation>
    <scope>NUCLEOTIDE SEQUENCE [LARGE SCALE GENOMIC DNA]</scope>
</reference>